<reference evidence="7" key="1">
    <citation type="journal article" date="2018" name="Int. J. Syst. Evol. Microbiol.">
        <title>Carboxylicivirga sediminis sp. nov., isolated from coastal sediment.</title>
        <authorList>
            <person name="Wang F.Q."/>
            <person name="Ren L.H."/>
            <person name="Zou R.J."/>
            <person name="Sun Y.Z."/>
            <person name="Liu X.J."/>
            <person name="Jiang F."/>
            <person name="Liu L.J."/>
        </authorList>
    </citation>
    <scope>NUCLEOTIDE SEQUENCE</scope>
    <source>
        <strain evidence="7">JR1</strain>
    </source>
</reference>
<dbReference type="RefSeq" id="WP_212193065.1">
    <property type="nucleotide sequence ID" value="NZ_JAGTAR010000047.1"/>
</dbReference>
<comment type="subcellular location">
    <subcellularLocation>
        <location evidence="1">Cell membrane</location>
        <topology evidence="1">Multi-pass membrane protein</topology>
    </subcellularLocation>
</comment>
<keyword evidence="8" id="KW-1185">Reference proteome</keyword>
<dbReference type="InterPro" id="IPR011743">
    <property type="entry name" value="Caa3_sub_IV"/>
</dbReference>
<keyword evidence="3 6" id="KW-0812">Transmembrane</keyword>
<evidence type="ECO:0000256" key="5">
    <source>
        <dbReference type="ARBA" id="ARBA00023136"/>
    </source>
</evidence>
<keyword evidence="4 6" id="KW-1133">Transmembrane helix</keyword>
<dbReference type="NCBIfam" id="TIGR02229">
    <property type="entry name" value="caa3_sub_IV"/>
    <property type="match status" value="1"/>
</dbReference>
<evidence type="ECO:0000313" key="8">
    <source>
        <dbReference type="Proteomes" id="UP000679220"/>
    </source>
</evidence>
<reference evidence="7" key="2">
    <citation type="submission" date="2021-04" db="EMBL/GenBank/DDBJ databases">
        <authorList>
            <person name="Zhang T."/>
            <person name="Zhang Y."/>
            <person name="Lu D."/>
            <person name="Zuo D."/>
            <person name="Du Z."/>
        </authorList>
    </citation>
    <scope>NUCLEOTIDE SEQUENCE</scope>
    <source>
        <strain evidence="7">JR1</strain>
    </source>
</reference>
<evidence type="ECO:0000256" key="2">
    <source>
        <dbReference type="ARBA" id="ARBA00022475"/>
    </source>
</evidence>
<accession>A0A941FA19</accession>
<sequence length="95" mass="10810">MNKHSDNHIVPYRLYIQVLAGLIVMTILSVAITKINLDTLTVFAAILLASIKSALVLTFFMHLKFDNKLLQILVISVFLLVALVLFITFLDYNFR</sequence>
<comment type="caution">
    <text evidence="7">The sequence shown here is derived from an EMBL/GenBank/DDBJ whole genome shotgun (WGS) entry which is preliminary data.</text>
</comment>
<feature type="transmembrane region" description="Helical" evidence="6">
    <location>
        <begin position="12"/>
        <end position="33"/>
    </location>
</feature>
<dbReference type="Proteomes" id="UP000679220">
    <property type="component" value="Unassembled WGS sequence"/>
</dbReference>
<name>A0A941FA19_9BACT</name>
<dbReference type="AlphaFoldDB" id="A0A941FA19"/>
<dbReference type="EMBL" id="JAGTAR010000047">
    <property type="protein sequence ID" value="MBR8538043.1"/>
    <property type="molecule type" value="Genomic_DNA"/>
</dbReference>
<evidence type="ECO:0000256" key="3">
    <source>
        <dbReference type="ARBA" id="ARBA00022692"/>
    </source>
</evidence>
<feature type="transmembrane region" description="Helical" evidence="6">
    <location>
        <begin position="40"/>
        <end position="63"/>
    </location>
</feature>
<keyword evidence="5 6" id="KW-0472">Membrane</keyword>
<evidence type="ECO:0000313" key="7">
    <source>
        <dbReference type="EMBL" id="MBR8538043.1"/>
    </source>
</evidence>
<evidence type="ECO:0000256" key="4">
    <source>
        <dbReference type="ARBA" id="ARBA00022989"/>
    </source>
</evidence>
<keyword evidence="2" id="KW-1003">Cell membrane</keyword>
<dbReference type="Pfam" id="PF03626">
    <property type="entry name" value="COX4_pro"/>
    <property type="match status" value="1"/>
</dbReference>
<dbReference type="PROSITE" id="PS00430">
    <property type="entry name" value="TONB_DEPENDENT_REC_1"/>
    <property type="match status" value="1"/>
</dbReference>
<feature type="transmembrane region" description="Helical" evidence="6">
    <location>
        <begin position="69"/>
        <end position="90"/>
    </location>
</feature>
<proteinExistence type="predicted"/>
<gene>
    <name evidence="7" type="ORF">KDU71_20910</name>
</gene>
<dbReference type="InterPro" id="IPR005171">
    <property type="entry name" value="Cyt_c_oxidase_su4_prok"/>
</dbReference>
<evidence type="ECO:0000256" key="6">
    <source>
        <dbReference type="SAM" id="Phobius"/>
    </source>
</evidence>
<dbReference type="InterPro" id="IPR010916">
    <property type="entry name" value="TonB_box_CS"/>
</dbReference>
<dbReference type="GO" id="GO:0005886">
    <property type="term" value="C:plasma membrane"/>
    <property type="evidence" value="ECO:0007669"/>
    <property type="project" value="UniProtKB-SubCell"/>
</dbReference>
<evidence type="ECO:0000256" key="1">
    <source>
        <dbReference type="ARBA" id="ARBA00004651"/>
    </source>
</evidence>
<protein>
    <submittedName>
        <fullName evidence="7">Cytochrome C oxidase subunit IV family protein</fullName>
    </submittedName>
</protein>
<organism evidence="7 8">
    <name type="scientific">Carboxylicivirga sediminis</name>
    <dbReference type="NCBI Taxonomy" id="2006564"/>
    <lineage>
        <taxon>Bacteria</taxon>
        <taxon>Pseudomonadati</taxon>
        <taxon>Bacteroidota</taxon>
        <taxon>Bacteroidia</taxon>
        <taxon>Marinilabiliales</taxon>
        <taxon>Marinilabiliaceae</taxon>
        <taxon>Carboxylicivirga</taxon>
    </lineage>
</organism>